<protein>
    <recommendedName>
        <fullName evidence="1">GIY-YIG domain-containing protein</fullName>
    </recommendedName>
</protein>
<reference evidence="2" key="1">
    <citation type="journal article" date="2020" name="Nature">
        <title>Giant virus diversity and host interactions through global metagenomics.</title>
        <authorList>
            <person name="Schulz F."/>
            <person name="Roux S."/>
            <person name="Paez-Espino D."/>
            <person name="Jungbluth S."/>
            <person name="Walsh D.A."/>
            <person name="Denef V.J."/>
            <person name="McMahon K.D."/>
            <person name="Konstantinidis K.T."/>
            <person name="Eloe-Fadrosh E.A."/>
            <person name="Kyrpides N.C."/>
            <person name="Woyke T."/>
        </authorList>
    </citation>
    <scope>NUCLEOTIDE SEQUENCE</scope>
    <source>
        <strain evidence="2">GVMAG-M-3300020185-33</strain>
    </source>
</reference>
<proteinExistence type="predicted"/>
<dbReference type="InterPro" id="IPR000305">
    <property type="entry name" value="GIY-YIG_endonuc"/>
</dbReference>
<feature type="domain" description="GIY-YIG" evidence="1">
    <location>
        <begin position="1"/>
        <end position="86"/>
    </location>
</feature>
<evidence type="ECO:0000313" key="2">
    <source>
        <dbReference type="EMBL" id="QHS99135.1"/>
    </source>
</evidence>
<accession>A0A6C0C362</accession>
<dbReference type="Gene3D" id="3.40.1440.10">
    <property type="entry name" value="GIY-YIG endonuclease"/>
    <property type="match status" value="1"/>
</dbReference>
<dbReference type="InterPro" id="IPR035901">
    <property type="entry name" value="GIY-YIG_endonuc_sf"/>
</dbReference>
<dbReference type="EMBL" id="MN739335">
    <property type="protein sequence ID" value="QHS99135.1"/>
    <property type="molecule type" value="Genomic_DNA"/>
</dbReference>
<evidence type="ECO:0000259" key="1">
    <source>
        <dbReference type="PROSITE" id="PS50164"/>
    </source>
</evidence>
<organism evidence="2">
    <name type="scientific">viral metagenome</name>
    <dbReference type="NCBI Taxonomy" id="1070528"/>
    <lineage>
        <taxon>unclassified sequences</taxon>
        <taxon>metagenomes</taxon>
        <taxon>organismal metagenomes</taxon>
    </lineage>
</organism>
<dbReference type="AlphaFoldDB" id="A0A6C0C362"/>
<dbReference type="PROSITE" id="PS50164">
    <property type="entry name" value="GIY_YIG"/>
    <property type="match status" value="1"/>
</dbReference>
<sequence length="325" mass="38443">MVHWVYILRCTGEKEDWTSKGVNDRVYIGETTRLFTRLREHTVRDVGSCTTSEFCPNRLVGLYKVEDDLLYINNDENSTHHKMYNEGYIEKLENKHDSRNLENTVTEMYMQAMGPKWKNVYGGKYHNGYRPHNNPSLSKKFNRPCCNCKIPADIKEYNGKKYWRCSVKNIWEDLEIYIINELGLNLQNIVEPCKFYKEYNQEEKFECEKLIYNYPIDKIKLTGKCLLLDDSDDEGDSMENKVNELLKKSDWLDKCDLQLDSQCSGPCDRYLTLISGQVIGWEVPPKSELYTKPIKYKDEYIVICYDCFLNHTDEVKDICLKFYKI</sequence>
<name>A0A6C0C362_9ZZZZ</name>